<reference evidence="2 3" key="1">
    <citation type="journal article" date="2019" name="Nat. Med.">
        <title>A library of human gut bacterial isolates paired with longitudinal multiomics data enables mechanistic microbiome research.</title>
        <authorList>
            <person name="Poyet M."/>
            <person name="Groussin M."/>
            <person name="Gibbons S.M."/>
            <person name="Avila-Pacheco J."/>
            <person name="Jiang X."/>
            <person name="Kearney S.M."/>
            <person name="Perrotta A.R."/>
            <person name="Berdy B."/>
            <person name="Zhao S."/>
            <person name="Lieberman T.D."/>
            <person name="Swanson P.K."/>
            <person name="Smith M."/>
            <person name="Roesemann S."/>
            <person name="Alexander J.E."/>
            <person name="Rich S.A."/>
            <person name="Livny J."/>
            <person name="Vlamakis H."/>
            <person name="Clish C."/>
            <person name="Bullock K."/>
            <person name="Deik A."/>
            <person name="Scott J."/>
            <person name="Pierce K.A."/>
            <person name="Xavier R.J."/>
            <person name="Alm E.J."/>
        </authorList>
    </citation>
    <scope>NUCLEOTIDE SEQUENCE [LARGE SCALE GENOMIC DNA]</scope>
    <source>
        <strain evidence="2 3">BIOML-A7</strain>
    </source>
</reference>
<comment type="caution">
    <text evidence="2">The sequence shown here is derived from an EMBL/GenBank/DDBJ whole genome shotgun (WGS) entry which is preliminary data.</text>
</comment>
<feature type="transmembrane region" description="Helical" evidence="1">
    <location>
        <begin position="572"/>
        <end position="590"/>
    </location>
</feature>
<dbReference type="InterPro" id="IPR023213">
    <property type="entry name" value="CAT-like_dom_sf"/>
</dbReference>
<dbReference type="PANTHER" id="PTHR28037">
    <property type="entry name" value="ALCOHOL O-ACETYLTRANSFERASE 1-RELATED"/>
    <property type="match status" value="1"/>
</dbReference>
<dbReference type="Pfam" id="PF19845">
    <property type="entry name" value="DUF6320"/>
    <property type="match status" value="1"/>
</dbReference>
<dbReference type="Proteomes" id="UP000446719">
    <property type="component" value="Unassembled WGS sequence"/>
</dbReference>
<keyword evidence="1" id="KW-0812">Transmembrane</keyword>
<dbReference type="InterPro" id="IPR046283">
    <property type="entry name" value="DUF6320"/>
</dbReference>
<feature type="transmembrane region" description="Helical" evidence="1">
    <location>
        <begin position="544"/>
        <end position="566"/>
    </location>
</feature>
<dbReference type="Gene3D" id="3.30.559.10">
    <property type="entry name" value="Chloramphenicol acetyltransferase-like domain"/>
    <property type="match status" value="1"/>
</dbReference>
<dbReference type="InterPro" id="IPR052058">
    <property type="entry name" value="Alcohol_O-acetyltransferase"/>
</dbReference>
<dbReference type="AlphaFoldDB" id="A0A845KQZ3"/>
<keyword evidence="1" id="KW-0472">Membrane</keyword>
<feature type="transmembrane region" description="Helical" evidence="1">
    <location>
        <begin position="489"/>
        <end position="506"/>
    </location>
</feature>
<feature type="transmembrane region" description="Helical" evidence="1">
    <location>
        <begin position="460"/>
        <end position="480"/>
    </location>
</feature>
<dbReference type="EMBL" id="WWSB01000024">
    <property type="protein sequence ID" value="MZK19141.1"/>
    <property type="molecule type" value="Genomic_DNA"/>
</dbReference>
<feature type="transmembrane region" description="Helical" evidence="1">
    <location>
        <begin position="432"/>
        <end position="454"/>
    </location>
</feature>
<dbReference type="Gene3D" id="3.30.559.30">
    <property type="entry name" value="Nonribosomal peptide synthetase, condensation domain"/>
    <property type="match status" value="1"/>
</dbReference>
<evidence type="ECO:0000313" key="2">
    <source>
        <dbReference type="EMBL" id="MZK19141.1"/>
    </source>
</evidence>
<evidence type="ECO:0000313" key="3">
    <source>
        <dbReference type="Proteomes" id="UP000446719"/>
    </source>
</evidence>
<organism evidence="2 3">
    <name type="scientific">Dorea longicatena</name>
    <dbReference type="NCBI Taxonomy" id="88431"/>
    <lineage>
        <taxon>Bacteria</taxon>
        <taxon>Bacillati</taxon>
        <taxon>Bacillota</taxon>
        <taxon>Clostridia</taxon>
        <taxon>Lachnospirales</taxon>
        <taxon>Lachnospiraceae</taxon>
        <taxon>Dorea</taxon>
    </lineage>
</organism>
<proteinExistence type="predicted"/>
<evidence type="ECO:0008006" key="4">
    <source>
        <dbReference type="Google" id="ProtNLM"/>
    </source>
</evidence>
<feature type="transmembrane region" description="Helical" evidence="1">
    <location>
        <begin position="512"/>
        <end position="532"/>
    </location>
</feature>
<keyword evidence="1" id="KW-1133">Transmembrane helix</keyword>
<gene>
    <name evidence="2" type="ORF">GT565_13820</name>
</gene>
<sequence>MFEQKRAYWRSLDNAAKLFSAASSPKDTRVFRFYCELKEEVKEEILQEALNQTIQKYPVFLSVMRKGLFWHYLEKSELRPVVREEYKEPCSSLYVRDKKTLLFEVTYYKKRINFEVFHALTDGTGATEFLRELVKNYLYLIHEEDLEPVELSNQYLTVKDQEDDSFSRYYDPDFPRKKKKKIRAVQIKKGGKGYEELQINEASMSVKELLGIAREKKVSMSVLLTAAFICAIHEEMSRMQEKKPVILMVPVNLRKIFPSDSMLNFFGYIEPGYQFGGGKDSFEDVLEAVKLYFQENLSKEHMAGRMNELIAIEKHKILKWAPLELKNRCIRAGAKMAEQEVTAVLSNMSVVKMPEDYAQYIEKFGVYTSTNRTELCICSFQDTLSLGFTSRYDSTNIQRNFYRILKELGASVKVAEPDFPEDARPNYEGKKVLQIFTFCCIAAIVISMMTDIIISPGVHWSVFVAAGCVTMWLTMAVGYVKRFNLLKNAAWQLLIMSGICVLWDLGTGWRGWSVNIGIPDICLLIQVVMLIISRIRSLSPREYMIYYVMAAVYSMILPLILLVTGVIHYRTPSVICIGCSFLLLIGLILFKRKEFKEEMHKKFHVG</sequence>
<dbReference type="RefSeq" id="WP_161159827.1">
    <property type="nucleotide sequence ID" value="NZ_JAAINZ010000009.1"/>
</dbReference>
<accession>A0A845KQZ3</accession>
<name>A0A845KQZ3_9FIRM</name>
<dbReference type="PANTHER" id="PTHR28037:SF1">
    <property type="entry name" value="ALCOHOL O-ACETYLTRANSFERASE 1-RELATED"/>
    <property type="match status" value="1"/>
</dbReference>
<evidence type="ECO:0000256" key="1">
    <source>
        <dbReference type="SAM" id="Phobius"/>
    </source>
</evidence>
<protein>
    <recommendedName>
        <fullName evidence="4">Alcohol acetyltransferase</fullName>
    </recommendedName>
</protein>